<dbReference type="SMART" id="SM00382">
    <property type="entry name" value="AAA"/>
    <property type="match status" value="1"/>
</dbReference>
<keyword evidence="3" id="KW-0547">Nucleotide-binding</keyword>
<dbReference type="InterPro" id="IPR003439">
    <property type="entry name" value="ABC_transporter-like_ATP-bd"/>
</dbReference>
<name>V2XL68_9FIRM</name>
<accession>V2XL68</accession>
<dbReference type="GO" id="GO:0016887">
    <property type="term" value="F:ATP hydrolysis activity"/>
    <property type="evidence" value="ECO:0007669"/>
    <property type="project" value="InterPro"/>
</dbReference>
<dbReference type="OrthoDB" id="9775135at2"/>
<dbReference type="PROSITE" id="PS50893">
    <property type="entry name" value="ABC_TRANSPORTER_2"/>
    <property type="match status" value="1"/>
</dbReference>
<dbReference type="eggNOG" id="COG1131">
    <property type="taxonomic scope" value="Bacteria"/>
</dbReference>
<evidence type="ECO:0000256" key="1">
    <source>
        <dbReference type="ARBA" id="ARBA00005417"/>
    </source>
</evidence>
<evidence type="ECO:0000256" key="2">
    <source>
        <dbReference type="ARBA" id="ARBA00022448"/>
    </source>
</evidence>
<evidence type="ECO:0000313" key="6">
    <source>
        <dbReference type="EMBL" id="ESL02924.1"/>
    </source>
</evidence>
<keyword evidence="7" id="KW-1185">Reference proteome</keyword>
<keyword evidence="2" id="KW-0813">Transport</keyword>
<dbReference type="HOGENOM" id="CLU_000604_1_2_9"/>
<dbReference type="Gene3D" id="3.40.50.300">
    <property type="entry name" value="P-loop containing nucleotide triphosphate hydrolases"/>
    <property type="match status" value="1"/>
</dbReference>
<dbReference type="EMBL" id="ACIL03000013">
    <property type="protein sequence ID" value="ESL02924.1"/>
    <property type="molecule type" value="Genomic_DNA"/>
</dbReference>
<reference evidence="6 7" key="1">
    <citation type="submission" date="2013-06" db="EMBL/GenBank/DDBJ databases">
        <authorList>
            <person name="Weinstock G."/>
            <person name="Sodergren E."/>
            <person name="Clifton S."/>
            <person name="Fulton L."/>
            <person name="Fulton B."/>
            <person name="Courtney L."/>
            <person name="Fronick C."/>
            <person name="Harrison M."/>
            <person name="Strong C."/>
            <person name="Farmer C."/>
            <person name="Delahaunty K."/>
            <person name="Markovic C."/>
            <person name="Hall O."/>
            <person name="Minx P."/>
            <person name="Tomlinson C."/>
            <person name="Mitreva M."/>
            <person name="Nelson J."/>
            <person name="Hou S."/>
            <person name="Wollam A."/>
            <person name="Pepin K.H."/>
            <person name="Johnson M."/>
            <person name="Bhonagiri V."/>
            <person name="Nash W.E."/>
            <person name="Warren W."/>
            <person name="Chinwalla A."/>
            <person name="Mardis E.R."/>
            <person name="Wilson R.K."/>
        </authorList>
    </citation>
    <scope>NUCLEOTIDE SEQUENCE [LARGE SCALE GENOMIC DNA]</scope>
    <source>
        <strain evidence="6 7">ATCC 51271</strain>
    </source>
</reference>
<keyword evidence="4 6" id="KW-0067">ATP-binding</keyword>
<protein>
    <submittedName>
        <fullName evidence="6">ABC transporter, ATP-binding protein</fullName>
    </submittedName>
</protein>
<evidence type="ECO:0000256" key="4">
    <source>
        <dbReference type="ARBA" id="ARBA00022840"/>
    </source>
</evidence>
<sequence>MELQVERLCKSYVYSRALKEVSFHIKEGMYGLLGKNGAGKTTLMKILAGILEKGSGEIYFDGSEVKDINEIRHRIGYIPQKFSFYPNMTVFEIMDYFSVLNKVKKDKKGKIEKLLDLVHLVGQEHTKTKNLSGEMKQRLGIAVSLIGDPDLLLVDEPTMELDPMERTNLGNVLASLAKNRTILLSSHIVSDFETTCKRLIVLDEGEAVFAGSKDELMERCRRNVWEIRVAEHELIKYENEYLISKKELFEEGFLLRIVSVEKPMGMAYEVSPTLNDAYMYLVR</sequence>
<comment type="caution">
    <text evidence="6">The sequence shown here is derived from an EMBL/GenBank/DDBJ whole genome shotgun (WGS) entry which is preliminary data.</text>
</comment>
<evidence type="ECO:0000313" key="7">
    <source>
        <dbReference type="Proteomes" id="UP000018227"/>
    </source>
</evidence>
<dbReference type="Pfam" id="PF00005">
    <property type="entry name" value="ABC_tran"/>
    <property type="match status" value="1"/>
</dbReference>
<dbReference type="InterPro" id="IPR003593">
    <property type="entry name" value="AAA+_ATPase"/>
</dbReference>
<gene>
    <name evidence="6" type="ORF">GCWU0000282_001795</name>
</gene>
<organism evidence="6 7">
    <name type="scientific">Catonella morbi ATCC 51271</name>
    <dbReference type="NCBI Taxonomy" id="592026"/>
    <lineage>
        <taxon>Bacteria</taxon>
        <taxon>Bacillati</taxon>
        <taxon>Bacillota</taxon>
        <taxon>Clostridia</taxon>
        <taxon>Lachnospirales</taxon>
        <taxon>Lachnospiraceae</taxon>
        <taxon>Catonella</taxon>
    </lineage>
</organism>
<evidence type="ECO:0000256" key="3">
    <source>
        <dbReference type="ARBA" id="ARBA00022741"/>
    </source>
</evidence>
<evidence type="ECO:0000259" key="5">
    <source>
        <dbReference type="PROSITE" id="PS50893"/>
    </source>
</evidence>
<comment type="similarity">
    <text evidence="1">Belongs to the ABC transporter superfamily.</text>
</comment>
<dbReference type="GO" id="GO:0005524">
    <property type="term" value="F:ATP binding"/>
    <property type="evidence" value="ECO:0007669"/>
    <property type="project" value="UniProtKB-KW"/>
</dbReference>
<dbReference type="AlphaFoldDB" id="V2XL68"/>
<dbReference type="InterPro" id="IPR027417">
    <property type="entry name" value="P-loop_NTPase"/>
</dbReference>
<proteinExistence type="inferred from homology"/>
<dbReference type="SUPFAM" id="SSF52540">
    <property type="entry name" value="P-loop containing nucleoside triphosphate hydrolases"/>
    <property type="match status" value="1"/>
</dbReference>
<dbReference type="PANTHER" id="PTHR43335:SF2">
    <property type="entry name" value="ABC TRANSPORTER, ATP-BINDING PROTEIN"/>
    <property type="match status" value="1"/>
</dbReference>
<dbReference type="Proteomes" id="UP000018227">
    <property type="component" value="Unassembled WGS sequence"/>
</dbReference>
<feature type="domain" description="ABC transporter" evidence="5">
    <location>
        <begin position="3"/>
        <end position="229"/>
    </location>
</feature>
<dbReference type="STRING" id="592026.GCWU0000282_001795"/>
<dbReference type="RefSeq" id="WP_023354666.1">
    <property type="nucleotide sequence ID" value="NZ_KI535368.1"/>
</dbReference>
<dbReference type="PANTHER" id="PTHR43335">
    <property type="entry name" value="ABC TRANSPORTER, ATP-BINDING PROTEIN"/>
    <property type="match status" value="1"/>
</dbReference>